<feature type="non-terminal residue" evidence="1">
    <location>
        <position position="1"/>
    </location>
</feature>
<comment type="caution">
    <text evidence="1">The sequence shown here is derived from an EMBL/GenBank/DDBJ whole genome shotgun (WGS) entry which is preliminary data.</text>
</comment>
<organism evidence="1">
    <name type="scientific">marine sediment metagenome</name>
    <dbReference type="NCBI Taxonomy" id="412755"/>
    <lineage>
        <taxon>unclassified sequences</taxon>
        <taxon>metagenomes</taxon>
        <taxon>ecological metagenomes</taxon>
    </lineage>
</organism>
<proteinExistence type="predicted"/>
<accession>X0VVR2</accession>
<evidence type="ECO:0000313" key="1">
    <source>
        <dbReference type="EMBL" id="GAG22479.1"/>
    </source>
</evidence>
<reference evidence="1" key="1">
    <citation type="journal article" date="2014" name="Front. Microbiol.">
        <title>High frequency of phylogenetically diverse reductive dehalogenase-homologous genes in deep subseafloor sedimentary metagenomes.</title>
        <authorList>
            <person name="Kawai M."/>
            <person name="Futagami T."/>
            <person name="Toyoda A."/>
            <person name="Takaki Y."/>
            <person name="Nishi S."/>
            <person name="Hori S."/>
            <person name="Arai W."/>
            <person name="Tsubouchi T."/>
            <person name="Morono Y."/>
            <person name="Uchiyama I."/>
            <person name="Ito T."/>
            <person name="Fujiyama A."/>
            <person name="Inagaki F."/>
            <person name="Takami H."/>
        </authorList>
    </citation>
    <scope>NUCLEOTIDE SEQUENCE</scope>
    <source>
        <strain evidence="1">Expedition CK06-06</strain>
    </source>
</reference>
<name>X0VVR2_9ZZZZ</name>
<dbReference type="EMBL" id="BARS01038428">
    <property type="protein sequence ID" value="GAG22479.1"/>
    <property type="molecule type" value="Genomic_DNA"/>
</dbReference>
<gene>
    <name evidence="1" type="ORF">S01H1_58803</name>
</gene>
<sequence length="74" mass="8656">SLKVLDTATGEILYEMSEGWDTARRQARDEIDSYYRRNYGKDDCRFGPNLFVIAPRYFLRFVADRVADKVTAEL</sequence>
<protein>
    <submittedName>
        <fullName evidence="1">Uncharacterized protein</fullName>
    </submittedName>
</protein>
<dbReference type="AlphaFoldDB" id="X0VVR2"/>